<dbReference type="KEGG" id="vaq:FIV01_08190"/>
<gene>
    <name evidence="2" type="ORF">FIV01_08190</name>
</gene>
<dbReference type="AlphaFoldDB" id="A0A5P9CJK3"/>
<evidence type="ECO:0000313" key="2">
    <source>
        <dbReference type="EMBL" id="QFT26404.1"/>
    </source>
</evidence>
<accession>A0A5P9CJK3</accession>
<dbReference type="SUPFAM" id="SSF54427">
    <property type="entry name" value="NTF2-like"/>
    <property type="match status" value="1"/>
</dbReference>
<dbReference type="EMBL" id="CP045350">
    <property type="protein sequence ID" value="QFT26404.1"/>
    <property type="molecule type" value="Genomic_DNA"/>
</dbReference>
<organism evidence="2 3">
    <name type="scientific">Vibrio aquimaris</name>
    <dbReference type="NCBI Taxonomy" id="2587862"/>
    <lineage>
        <taxon>Bacteria</taxon>
        <taxon>Pseudomonadati</taxon>
        <taxon>Pseudomonadota</taxon>
        <taxon>Gammaproteobacteria</taxon>
        <taxon>Vibrionales</taxon>
        <taxon>Vibrionaceae</taxon>
        <taxon>Vibrio</taxon>
    </lineage>
</organism>
<protein>
    <submittedName>
        <fullName evidence="2">SnoaL-like domain protein</fullName>
    </submittedName>
</protein>
<evidence type="ECO:0000259" key="1">
    <source>
        <dbReference type="Pfam" id="PF12680"/>
    </source>
</evidence>
<sequence>MDAKSVVLAYWEAMNSNDFHQASTYLSIDFEGFWPQSNELTCGRDNFSAINSAYPSNGQWSFIINSLICEGERVVTDVSVSDGVQKERAITFHTVKNGLITRQTEFWPDAMEPQPWRSDWVTITES</sequence>
<feature type="domain" description="SnoaL-like" evidence="1">
    <location>
        <begin position="7"/>
        <end position="102"/>
    </location>
</feature>
<dbReference type="RefSeq" id="WP_152430557.1">
    <property type="nucleotide sequence ID" value="NZ_CBCSDK010000004.1"/>
</dbReference>
<dbReference type="Pfam" id="PF12680">
    <property type="entry name" value="SnoaL_2"/>
    <property type="match status" value="1"/>
</dbReference>
<dbReference type="InterPro" id="IPR037401">
    <property type="entry name" value="SnoaL-like"/>
</dbReference>
<proteinExistence type="predicted"/>
<dbReference type="Proteomes" id="UP000326936">
    <property type="component" value="Chromosome"/>
</dbReference>
<reference evidence="2 3" key="1">
    <citation type="submission" date="2019-10" db="EMBL/GenBank/DDBJ databases">
        <title>Complete genome sequence of Vibrio sp. strain THAF100, isolated from non-filtered water from the water column of tank 6 of a marine aquarium containing stony-coral fragments. Water maintained at 26 degree C.</title>
        <authorList>
            <person name="Ruckert C."/>
            <person name="Franco A."/>
            <person name="Kalinowski J."/>
            <person name="Glaeser S."/>
        </authorList>
    </citation>
    <scope>NUCLEOTIDE SEQUENCE [LARGE SCALE GENOMIC DNA]</scope>
    <source>
        <strain evidence="2 3">THAF100</strain>
    </source>
</reference>
<keyword evidence="3" id="KW-1185">Reference proteome</keyword>
<dbReference type="Gene3D" id="3.10.450.50">
    <property type="match status" value="1"/>
</dbReference>
<evidence type="ECO:0000313" key="3">
    <source>
        <dbReference type="Proteomes" id="UP000326936"/>
    </source>
</evidence>
<name>A0A5P9CJK3_9VIBR</name>
<dbReference type="InterPro" id="IPR032710">
    <property type="entry name" value="NTF2-like_dom_sf"/>
</dbReference>
<dbReference type="OrthoDB" id="117872at2"/>